<dbReference type="Gene3D" id="1.20.1280.50">
    <property type="match status" value="1"/>
</dbReference>
<proteinExistence type="predicted"/>
<feature type="domain" description="F-box" evidence="1">
    <location>
        <begin position="12"/>
        <end position="51"/>
    </location>
</feature>
<comment type="caution">
    <text evidence="2">The sequence shown here is derived from an EMBL/GenBank/DDBJ whole genome shotgun (WGS) entry which is preliminary data.</text>
</comment>
<dbReference type="Pfam" id="PF12937">
    <property type="entry name" value="F-box-like"/>
    <property type="match status" value="1"/>
</dbReference>
<evidence type="ECO:0000313" key="2">
    <source>
        <dbReference type="EMBL" id="KAK9802617.1"/>
    </source>
</evidence>
<gene>
    <name evidence="2" type="ORF">WJX73_004234</name>
</gene>
<dbReference type="AlphaFoldDB" id="A0AAW1P2T9"/>
<dbReference type="InterPro" id="IPR001810">
    <property type="entry name" value="F-box_dom"/>
</dbReference>
<evidence type="ECO:0000313" key="3">
    <source>
        <dbReference type="Proteomes" id="UP001465755"/>
    </source>
</evidence>
<accession>A0AAW1P2T9</accession>
<keyword evidence="3" id="KW-1185">Reference proteome</keyword>
<dbReference type="SUPFAM" id="SSF81383">
    <property type="entry name" value="F-box domain"/>
    <property type="match status" value="1"/>
</dbReference>
<evidence type="ECO:0000259" key="1">
    <source>
        <dbReference type="PROSITE" id="PS50181"/>
    </source>
</evidence>
<sequence length="175" mass="19360">MRNPTKSSSACRTSWNSLPEELLALIYVKLDFKSVARAELSCRAWNTVLRSPKVRGLSGPFSLELDELLPAVMRPGGIRSQTFTLSQLLLPLARWLGARIAIGRLHLLTTKCQACSSRHPCNKYSHDAAGGLAMLVAGLQGRKFDMHLKLECERHSLPIIAHGQSWTLHSCQACL</sequence>
<protein>
    <recommendedName>
        <fullName evidence="1">F-box domain-containing protein</fullName>
    </recommendedName>
</protein>
<dbReference type="InterPro" id="IPR036047">
    <property type="entry name" value="F-box-like_dom_sf"/>
</dbReference>
<reference evidence="2 3" key="1">
    <citation type="journal article" date="2024" name="Nat. Commun.">
        <title>Phylogenomics reveals the evolutionary origins of lichenization in chlorophyte algae.</title>
        <authorList>
            <person name="Puginier C."/>
            <person name="Libourel C."/>
            <person name="Otte J."/>
            <person name="Skaloud P."/>
            <person name="Haon M."/>
            <person name="Grisel S."/>
            <person name="Petersen M."/>
            <person name="Berrin J.G."/>
            <person name="Delaux P.M."/>
            <person name="Dal Grande F."/>
            <person name="Keller J."/>
        </authorList>
    </citation>
    <scope>NUCLEOTIDE SEQUENCE [LARGE SCALE GENOMIC DNA]</scope>
    <source>
        <strain evidence="2 3">SAG 2036</strain>
    </source>
</reference>
<dbReference type="Proteomes" id="UP001465755">
    <property type="component" value="Unassembled WGS sequence"/>
</dbReference>
<name>A0AAW1P2T9_9CHLO</name>
<dbReference type="EMBL" id="JALJOQ010000070">
    <property type="protein sequence ID" value="KAK9802617.1"/>
    <property type="molecule type" value="Genomic_DNA"/>
</dbReference>
<dbReference type="PROSITE" id="PS50181">
    <property type="entry name" value="FBOX"/>
    <property type="match status" value="1"/>
</dbReference>
<organism evidence="2 3">
    <name type="scientific">Symbiochloris irregularis</name>
    <dbReference type="NCBI Taxonomy" id="706552"/>
    <lineage>
        <taxon>Eukaryota</taxon>
        <taxon>Viridiplantae</taxon>
        <taxon>Chlorophyta</taxon>
        <taxon>core chlorophytes</taxon>
        <taxon>Trebouxiophyceae</taxon>
        <taxon>Trebouxiales</taxon>
        <taxon>Trebouxiaceae</taxon>
        <taxon>Symbiochloris</taxon>
    </lineage>
</organism>